<organism evidence="2 5">
    <name type="scientific">Trichobilharzia regenti</name>
    <name type="common">Nasal bird schistosome</name>
    <dbReference type="NCBI Taxonomy" id="157069"/>
    <lineage>
        <taxon>Eukaryota</taxon>
        <taxon>Metazoa</taxon>
        <taxon>Spiralia</taxon>
        <taxon>Lophotrochozoa</taxon>
        <taxon>Platyhelminthes</taxon>
        <taxon>Trematoda</taxon>
        <taxon>Digenea</taxon>
        <taxon>Strigeidida</taxon>
        <taxon>Schistosomatoidea</taxon>
        <taxon>Schistosomatidae</taxon>
        <taxon>Trichobilharzia</taxon>
    </lineage>
</organism>
<reference evidence="2" key="1">
    <citation type="submission" date="2022-06" db="EMBL/GenBank/DDBJ databases">
        <authorList>
            <person name="Berger JAMES D."/>
            <person name="Berger JAMES D."/>
        </authorList>
    </citation>
    <scope>NUCLEOTIDE SEQUENCE [LARGE SCALE GENOMIC DNA]</scope>
</reference>
<reference evidence="3 4" key="2">
    <citation type="submission" date="2023-11" db="UniProtKB">
        <authorList>
            <consortium name="WormBaseParasite"/>
        </authorList>
    </citation>
    <scope>IDENTIFICATION</scope>
</reference>
<keyword evidence="2" id="KW-1185">Reference proteome</keyword>
<dbReference type="WBParaSite" id="TREG1_57340.1">
    <property type="protein sequence ID" value="TREG1_57340.1"/>
    <property type="gene ID" value="TREG1_57340"/>
</dbReference>
<dbReference type="PANTHER" id="PTHR11895">
    <property type="entry name" value="TRANSAMIDASE"/>
    <property type="match status" value="1"/>
</dbReference>
<dbReference type="GO" id="GO:0070681">
    <property type="term" value="P:glutaminyl-tRNAGln biosynthesis via transamidation"/>
    <property type="evidence" value="ECO:0007669"/>
    <property type="project" value="TreeGrafter"/>
</dbReference>
<dbReference type="Gene3D" id="3.90.1300.10">
    <property type="entry name" value="Amidase signature (AS) domain"/>
    <property type="match status" value="1"/>
</dbReference>
<dbReference type="Proteomes" id="UP000050795">
    <property type="component" value="Unassembled WGS sequence"/>
</dbReference>
<evidence type="ECO:0000313" key="2">
    <source>
        <dbReference type="Proteomes" id="UP000050795"/>
    </source>
</evidence>
<evidence type="ECO:0000259" key="1">
    <source>
        <dbReference type="Pfam" id="PF01425"/>
    </source>
</evidence>
<dbReference type="AlphaFoldDB" id="A0AA85JWE9"/>
<dbReference type="InterPro" id="IPR023631">
    <property type="entry name" value="Amidase_dom"/>
</dbReference>
<protein>
    <recommendedName>
        <fullName evidence="1">Amidase domain-containing protein</fullName>
    </recommendedName>
</protein>
<dbReference type="SUPFAM" id="SSF75304">
    <property type="entry name" value="Amidase signature (AS) enzymes"/>
    <property type="match status" value="1"/>
</dbReference>
<accession>A0AA85JWE9</accession>
<evidence type="ECO:0000313" key="5">
    <source>
        <dbReference type="WBParaSite" id="TREG1_57340.5"/>
    </source>
</evidence>
<dbReference type="InterPro" id="IPR000120">
    <property type="entry name" value="Amidase"/>
</dbReference>
<dbReference type="WBParaSite" id="TREG1_57340.3">
    <property type="protein sequence ID" value="TREG1_57340.3"/>
    <property type="gene ID" value="TREG1_57340"/>
</dbReference>
<proteinExistence type="predicted"/>
<dbReference type="GO" id="GO:0005739">
    <property type="term" value="C:mitochondrion"/>
    <property type="evidence" value="ECO:0007669"/>
    <property type="project" value="TreeGrafter"/>
</dbReference>
<dbReference type="GO" id="GO:0050567">
    <property type="term" value="F:glutaminyl-tRNA synthase (glutamine-hydrolyzing) activity"/>
    <property type="evidence" value="ECO:0007669"/>
    <property type="project" value="TreeGrafter"/>
</dbReference>
<dbReference type="PANTHER" id="PTHR11895:SF7">
    <property type="entry name" value="GLUTAMYL-TRNA(GLN) AMIDOTRANSFERASE SUBUNIT A, MITOCHONDRIAL"/>
    <property type="match status" value="1"/>
</dbReference>
<name>A0AA85JWE9_TRIRE</name>
<dbReference type="WBParaSite" id="TREG1_57340.5">
    <property type="protein sequence ID" value="TREG1_57340.5"/>
    <property type="gene ID" value="TREG1_57340"/>
</dbReference>
<feature type="domain" description="Amidase" evidence="1">
    <location>
        <begin position="114"/>
        <end position="569"/>
    </location>
</feature>
<sequence length="594" mass="64413">MQPVDEGLDYASQGMMDEDITCGVSSERAPEPHADFRRVCVHWGYMPRGCINRLHSSLLAKHIRPEDVWRVFTNRIQADIQATKNNSSLSSLGLPPTNSIISSLSVMNGSQHQVDRQDSLNLMNSVPLVVKDNFCVNYQKLPLKTTCASKSLENFCPPYDAAVVSCLLKSGAFIMGKSNMDEFAMGCGSVDSALIGPVVNPWSGRLLPHKNTGDITQLVSGGSSGGSAAAVAAGLCLAAIASDTGGSARLPAAYCGVVGLKPTYTLISRHGLIPLVNNLDVPAIIAPSASDVASVLATWLSPEDISARTGDATCTQLPQSFLKRIYSELQDVAKGGCAQYNSETRPLRIGIPLEYHVPGLNEEICVMWDTVASWLADQLSCSVQLVRLPHTPVATSVYSVLCATEVASNMSRYDGLKYGFSSTKMYNNDVENRTARNTTTQYSTTRSIGFGNVVRSRIFAGNFFLLRDQQCRHLEAARRLWRLIKEDFIKAFESVDFILTPVSPNLPISIAEFTKLDNRTRTTLDDVCTVAVNLAGLPAVAFPVGVSPTFGLPISLQLIGPYFSEPQLLSLVTKIENLANFQPLVDHQSIIDSI</sequence>
<dbReference type="GO" id="GO:0032543">
    <property type="term" value="P:mitochondrial translation"/>
    <property type="evidence" value="ECO:0007669"/>
    <property type="project" value="TreeGrafter"/>
</dbReference>
<dbReference type="Pfam" id="PF01425">
    <property type="entry name" value="Amidase"/>
    <property type="match status" value="1"/>
</dbReference>
<evidence type="ECO:0000313" key="4">
    <source>
        <dbReference type="WBParaSite" id="TREG1_57340.3"/>
    </source>
</evidence>
<dbReference type="InterPro" id="IPR036928">
    <property type="entry name" value="AS_sf"/>
</dbReference>
<evidence type="ECO:0000313" key="3">
    <source>
        <dbReference type="WBParaSite" id="TREG1_57340.1"/>
    </source>
</evidence>
<dbReference type="GO" id="GO:0030956">
    <property type="term" value="C:glutamyl-tRNA(Gln) amidotransferase complex"/>
    <property type="evidence" value="ECO:0007669"/>
    <property type="project" value="TreeGrafter"/>
</dbReference>